<feature type="transmembrane region" description="Helical" evidence="18">
    <location>
        <begin position="211"/>
        <end position="229"/>
    </location>
</feature>
<dbReference type="PROSITE" id="PS00452">
    <property type="entry name" value="GUANYLATE_CYCLASE_1"/>
    <property type="match status" value="2"/>
</dbReference>
<dbReference type="GO" id="GO:0016020">
    <property type="term" value="C:membrane"/>
    <property type="evidence" value="ECO:0007669"/>
    <property type="project" value="UniProtKB-SubCell"/>
</dbReference>
<keyword evidence="6" id="KW-0479">Metal-binding</keyword>
<comment type="catalytic activity">
    <reaction evidence="1">
        <text>ATP = 3',5'-cyclic AMP + diphosphate</text>
        <dbReference type="Rhea" id="RHEA:15389"/>
        <dbReference type="ChEBI" id="CHEBI:30616"/>
        <dbReference type="ChEBI" id="CHEBI:33019"/>
        <dbReference type="ChEBI" id="CHEBI:58165"/>
        <dbReference type="EC" id="4.6.1.1"/>
    </reaction>
</comment>
<dbReference type="InterPro" id="IPR009398">
    <property type="entry name" value="Adcy_conserved_dom"/>
</dbReference>
<keyword evidence="9" id="KW-0067">ATP-binding</keyword>
<dbReference type="FunFam" id="3.30.70.1230:FF:000001">
    <property type="entry name" value="Adenylate cyclase"/>
    <property type="match status" value="1"/>
</dbReference>
<evidence type="ECO:0000256" key="5">
    <source>
        <dbReference type="ARBA" id="ARBA00022692"/>
    </source>
</evidence>
<dbReference type="Pfam" id="PF06327">
    <property type="entry name" value="Adcy_cons_dom"/>
    <property type="match status" value="1"/>
</dbReference>
<keyword evidence="14" id="KW-0325">Glycoprotein</keyword>
<sequence length="924" mass="104464">MGDKYKRKKTAIFANGIQLEDINGDAGKRVNGFEKIETISVGQDSIGKKSTNIFALKSGKITPADSDSRPGTSNTQTRKSAWERAQEKYEAESQQPKKRITSRKRTDDLIPLGNGTICSIEDCKEIVRSKRFKDPKLENLYQRYFFKLDQYNLTVLMGLFCVICVMLIIFYYIGGATLPARGVTLGVVIVVFVVLEVVCNRTLFNQSQLILICYIIIVLLFGIVILITIDCDPHSATDGIWCTICFIYMSYTLLPVRMRVAVISAMTISVIHVVITIGRNHMDSFVWKQENCVFFNDFCRLIRNVTGADVNMRVGIHSGRVHCGVLGLKKWQFDVWSNDVTLANMMEAGGVPGRVHITEETLKYLNSDYEVEPGNGGERNYYLREHKIQTYLICGNQTRVKEVKKSPASPKVPGSLERSNGGISKEMKRMGYADDTNANIRNKLGLGDNIEAKDPDDEVNEYLGRAIDARSIDRLRSEHVKVFLLTFRKPELEAKYCRVRDVMFTSHLGCTFLMQLILFLIQIIIIPSSLVMIVVYPVSTTVILSLFLLVWSESFKCTPHVLKSLATKIAVIRWMNQLILVISVLVVYIVAFAAMLMMDTSSIKTCVARHLHIPVENVTSSDILKVNISMGTEISVCNPLYPTSHFPEYFTYCVILAMICSAVFLHSSSILKLILLCCLSTTYIVLVEILYSNLFDNHDILVRINARLDLSDPTSSIPLKWETVAVLIVFTIILFIHAQQVESTARLDFLWKVQELYYKDCDMTCVMFASITNFSEFYIELEGNNEGVECLRLLNEIIADFDEILLEERFSCIEKIKTIGSTYMAASGLTPETNYPDMSHVIALTEYSFAMQKQLRYVNEHSFNNFKMRIGMNVGPVVAGVIGARKPHYDIWGNTVNVASRMDSSGIPDCIQVTQEMFNLLEPR</sequence>
<keyword evidence="10" id="KW-0460">Magnesium</keyword>
<dbReference type="InterPro" id="IPR018297">
    <property type="entry name" value="A/G_cyclase_CS"/>
</dbReference>
<evidence type="ECO:0000256" key="2">
    <source>
        <dbReference type="ARBA" id="ARBA00001946"/>
    </source>
</evidence>
<evidence type="ECO:0000256" key="3">
    <source>
        <dbReference type="ARBA" id="ARBA00004141"/>
    </source>
</evidence>
<feature type="transmembrane region" description="Helical" evidence="18">
    <location>
        <begin position="719"/>
        <end position="738"/>
    </location>
</feature>
<evidence type="ECO:0000256" key="8">
    <source>
        <dbReference type="ARBA" id="ARBA00022741"/>
    </source>
</evidence>
<keyword evidence="12" id="KW-0115">cAMP biosynthesis</keyword>
<dbReference type="EMBL" id="JBJQND010000019">
    <property type="protein sequence ID" value="KAL3832406.1"/>
    <property type="molecule type" value="Genomic_DNA"/>
</dbReference>
<evidence type="ECO:0000256" key="1">
    <source>
        <dbReference type="ARBA" id="ARBA00001593"/>
    </source>
</evidence>
<evidence type="ECO:0000256" key="9">
    <source>
        <dbReference type="ARBA" id="ARBA00022840"/>
    </source>
</evidence>
<comment type="cofactor">
    <cofactor evidence="2">
        <name>Mg(2+)</name>
        <dbReference type="ChEBI" id="CHEBI:18420"/>
    </cofactor>
</comment>
<accession>A0ABD3T6Z2</accession>
<reference evidence="20 21" key="1">
    <citation type="submission" date="2024-11" db="EMBL/GenBank/DDBJ databases">
        <title>Chromosome-level genome assembly of the freshwater bivalve Anodonta woodiana.</title>
        <authorList>
            <person name="Chen X."/>
        </authorList>
    </citation>
    <scope>NUCLEOTIDE SEQUENCE [LARGE SCALE GENOMIC DNA]</scope>
    <source>
        <strain evidence="20">MN2024</strain>
        <tissue evidence="20">Gills</tissue>
    </source>
</reference>
<evidence type="ECO:0000256" key="14">
    <source>
        <dbReference type="ARBA" id="ARBA00023180"/>
    </source>
</evidence>
<evidence type="ECO:0000256" key="13">
    <source>
        <dbReference type="ARBA" id="ARBA00023136"/>
    </source>
</evidence>
<gene>
    <name evidence="20" type="ORF">ACJMK2_024053</name>
</gene>
<comment type="similarity">
    <text evidence="16">Belongs to the adenylyl cyclase class-4/guanylyl cyclase family.</text>
</comment>
<dbReference type="GO" id="GO:0004016">
    <property type="term" value="F:adenylate cyclase activity"/>
    <property type="evidence" value="ECO:0007669"/>
    <property type="project" value="UniProtKB-EC"/>
</dbReference>
<evidence type="ECO:0000256" key="12">
    <source>
        <dbReference type="ARBA" id="ARBA00022998"/>
    </source>
</evidence>
<feature type="transmembrane region" description="Helical" evidence="18">
    <location>
        <begin position="258"/>
        <end position="278"/>
    </location>
</feature>
<dbReference type="InterPro" id="IPR032628">
    <property type="entry name" value="AC_N"/>
</dbReference>
<feature type="region of interest" description="Disordered" evidence="17">
    <location>
        <begin position="60"/>
        <end position="105"/>
    </location>
</feature>
<dbReference type="SUPFAM" id="SSF55073">
    <property type="entry name" value="Nucleotide cyclase"/>
    <property type="match status" value="2"/>
</dbReference>
<dbReference type="InterPro" id="IPR001054">
    <property type="entry name" value="A/G_cyclase"/>
</dbReference>
<dbReference type="EC" id="4.6.1.1" evidence="4"/>
<evidence type="ECO:0000256" key="6">
    <source>
        <dbReference type="ARBA" id="ARBA00022723"/>
    </source>
</evidence>
<keyword evidence="5 18" id="KW-0812">Transmembrane</keyword>
<feature type="compositionally biased region" description="Polar residues" evidence="17">
    <location>
        <begin position="69"/>
        <end position="79"/>
    </location>
</feature>
<feature type="transmembrane region" description="Helical" evidence="18">
    <location>
        <begin position="179"/>
        <end position="199"/>
    </location>
</feature>
<keyword evidence="11 18" id="KW-1133">Transmembrane helix</keyword>
<evidence type="ECO:0000256" key="4">
    <source>
        <dbReference type="ARBA" id="ARBA00012201"/>
    </source>
</evidence>
<feature type="transmembrane region" description="Helical" evidence="18">
    <location>
        <begin position="151"/>
        <end position="173"/>
    </location>
</feature>
<feature type="domain" description="Guanylate cyclase" evidence="19">
    <location>
        <begin position="310"/>
        <end position="347"/>
    </location>
</feature>
<dbReference type="PANTHER" id="PTHR45627:SF16">
    <property type="entry name" value="ADENYLATE CYCLASE"/>
    <property type="match status" value="1"/>
</dbReference>
<comment type="subcellular location">
    <subcellularLocation>
        <location evidence="3">Membrane</location>
        <topology evidence="3">Multi-pass membrane protein</topology>
    </subcellularLocation>
</comment>
<keyword evidence="15 16" id="KW-0456">Lyase</keyword>
<keyword evidence="21" id="KW-1185">Reference proteome</keyword>
<dbReference type="Proteomes" id="UP001634394">
    <property type="component" value="Unassembled WGS sequence"/>
</dbReference>
<dbReference type="PROSITE" id="PS50125">
    <property type="entry name" value="GUANYLATE_CYCLASE_2"/>
    <property type="match status" value="2"/>
</dbReference>
<dbReference type="CDD" id="cd07302">
    <property type="entry name" value="CHD"/>
    <property type="match status" value="2"/>
</dbReference>
<keyword evidence="13 18" id="KW-0472">Membrane</keyword>
<evidence type="ECO:0000313" key="21">
    <source>
        <dbReference type="Proteomes" id="UP001634394"/>
    </source>
</evidence>
<feature type="transmembrane region" description="Helical" evidence="18">
    <location>
        <begin position="649"/>
        <end position="666"/>
    </location>
</feature>
<feature type="domain" description="Guanylate cyclase" evidence="19">
    <location>
        <begin position="765"/>
        <end position="903"/>
    </location>
</feature>
<feature type="compositionally biased region" description="Basic and acidic residues" evidence="17">
    <location>
        <begin position="80"/>
        <end position="91"/>
    </location>
</feature>
<dbReference type="Pfam" id="PF00211">
    <property type="entry name" value="Guanylate_cyc"/>
    <property type="match status" value="2"/>
</dbReference>
<protein>
    <recommendedName>
        <fullName evidence="4">adenylate cyclase</fullName>
        <ecNumber evidence="4">4.6.1.1</ecNumber>
    </recommendedName>
</protein>
<evidence type="ECO:0000256" key="10">
    <source>
        <dbReference type="ARBA" id="ARBA00022842"/>
    </source>
</evidence>
<dbReference type="GO" id="GO:0006171">
    <property type="term" value="P:cAMP biosynthetic process"/>
    <property type="evidence" value="ECO:0007669"/>
    <property type="project" value="UniProtKB-KW"/>
</dbReference>
<keyword evidence="8" id="KW-0547">Nucleotide-binding</keyword>
<organism evidence="20 21">
    <name type="scientific">Sinanodonta woodiana</name>
    <name type="common">Chinese pond mussel</name>
    <name type="synonym">Anodonta woodiana</name>
    <dbReference type="NCBI Taxonomy" id="1069815"/>
    <lineage>
        <taxon>Eukaryota</taxon>
        <taxon>Metazoa</taxon>
        <taxon>Spiralia</taxon>
        <taxon>Lophotrochozoa</taxon>
        <taxon>Mollusca</taxon>
        <taxon>Bivalvia</taxon>
        <taxon>Autobranchia</taxon>
        <taxon>Heteroconchia</taxon>
        <taxon>Palaeoheterodonta</taxon>
        <taxon>Unionida</taxon>
        <taxon>Unionoidea</taxon>
        <taxon>Unionidae</taxon>
        <taxon>Unioninae</taxon>
        <taxon>Sinanodonta</taxon>
    </lineage>
</organism>
<dbReference type="Gene3D" id="3.30.70.1230">
    <property type="entry name" value="Nucleotide cyclase"/>
    <property type="match status" value="2"/>
</dbReference>
<evidence type="ECO:0000256" key="17">
    <source>
        <dbReference type="SAM" id="MobiDB-lite"/>
    </source>
</evidence>
<feature type="transmembrane region" description="Helical" evidence="18">
    <location>
        <begin position="502"/>
        <end position="525"/>
    </location>
</feature>
<feature type="non-terminal residue" evidence="20">
    <location>
        <position position="924"/>
    </location>
</feature>
<comment type="caution">
    <text evidence="20">The sequence shown here is derived from an EMBL/GenBank/DDBJ whole genome shotgun (WGS) entry which is preliminary data.</text>
</comment>
<dbReference type="GO" id="GO:0046872">
    <property type="term" value="F:metal ion binding"/>
    <property type="evidence" value="ECO:0007669"/>
    <property type="project" value="UniProtKB-KW"/>
</dbReference>
<evidence type="ECO:0000256" key="16">
    <source>
        <dbReference type="RuleBase" id="RU000405"/>
    </source>
</evidence>
<feature type="transmembrane region" description="Helical" evidence="18">
    <location>
        <begin position="531"/>
        <end position="551"/>
    </location>
</feature>
<name>A0ABD3T6Z2_SINWO</name>
<evidence type="ECO:0000256" key="11">
    <source>
        <dbReference type="ARBA" id="ARBA00022989"/>
    </source>
</evidence>
<feature type="transmembrane region" description="Helical" evidence="18">
    <location>
        <begin position="673"/>
        <end position="691"/>
    </location>
</feature>
<dbReference type="GO" id="GO:0005524">
    <property type="term" value="F:ATP binding"/>
    <property type="evidence" value="ECO:0007669"/>
    <property type="project" value="UniProtKB-KW"/>
</dbReference>
<dbReference type="PANTHER" id="PTHR45627">
    <property type="entry name" value="ADENYLATE CYCLASE TYPE 1"/>
    <property type="match status" value="1"/>
</dbReference>
<dbReference type="InterPro" id="IPR029787">
    <property type="entry name" value="Nucleotide_cyclase"/>
</dbReference>
<evidence type="ECO:0000313" key="20">
    <source>
        <dbReference type="EMBL" id="KAL3832406.1"/>
    </source>
</evidence>
<keyword evidence="7" id="KW-0677">Repeat</keyword>
<evidence type="ECO:0000256" key="15">
    <source>
        <dbReference type="ARBA" id="ARBA00023239"/>
    </source>
</evidence>
<dbReference type="SMART" id="SM00044">
    <property type="entry name" value="CYCc"/>
    <property type="match status" value="1"/>
</dbReference>
<dbReference type="Pfam" id="PF16214">
    <property type="entry name" value="AC_N"/>
    <property type="match status" value="1"/>
</dbReference>
<dbReference type="FunFam" id="3.30.70.1230:FF:000095">
    <property type="entry name" value="Adenylate cyclase, putative"/>
    <property type="match status" value="1"/>
</dbReference>
<evidence type="ECO:0000256" key="18">
    <source>
        <dbReference type="SAM" id="Phobius"/>
    </source>
</evidence>
<proteinExistence type="inferred from homology"/>
<feature type="transmembrane region" description="Helical" evidence="18">
    <location>
        <begin position="578"/>
        <end position="598"/>
    </location>
</feature>
<evidence type="ECO:0000256" key="7">
    <source>
        <dbReference type="ARBA" id="ARBA00022737"/>
    </source>
</evidence>
<evidence type="ECO:0000259" key="19">
    <source>
        <dbReference type="PROSITE" id="PS50125"/>
    </source>
</evidence>
<dbReference type="AlphaFoldDB" id="A0ABD3T6Z2"/>